<reference evidence="2" key="1">
    <citation type="submission" date="2023-10" db="EMBL/GenBank/DDBJ databases">
        <authorList>
            <person name="Chen Y."/>
            <person name="Shah S."/>
            <person name="Dougan E. K."/>
            <person name="Thang M."/>
            <person name="Chan C."/>
        </authorList>
    </citation>
    <scope>NUCLEOTIDE SEQUENCE [LARGE SCALE GENOMIC DNA]</scope>
</reference>
<organism evidence="2 3">
    <name type="scientific">Prorocentrum cordatum</name>
    <dbReference type="NCBI Taxonomy" id="2364126"/>
    <lineage>
        <taxon>Eukaryota</taxon>
        <taxon>Sar</taxon>
        <taxon>Alveolata</taxon>
        <taxon>Dinophyceae</taxon>
        <taxon>Prorocentrales</taxon>
        <taxon>Prorocentraceae</taxon>
        <taxon>Prorocentrum</taxon>
    </lineage>
</organism>
<dbReference type="Proteomes" id="UP001189429">
    <property type="component" value="Unassembled WGS sequence"/>
</dbReference>
<feature type="transmembrane region" description="Helical" evidence="1">
    <location>
        <begin position="111"/>
        <end position="134"/>
    </location>
</feature>
<comment type="caution">
    <text evidence="2">The sequence shown here is derived from an EMBL/GenBank/DDBJ whole genome shotgun (WGS) entry which is preliminary data.</text>
</comment>
<accession>A0ABN9VSM5</accession>
<feature type="transmembrane region" description="Helical" evidence="1">
    <location>
        <begin position="39"/>
        <end position="60"/>
    </location>
</feature>
<evidence type="ECO:0000313" key="2">
    <source>
        <dbReference type="EMBL" id="CAK0875309.1"/>
    </source>
</evidence>
<keyword evidence="1" id="KW-0812">Transmembrane</keyword>
<keyword evidence="1" id="KW-1133">Transmembrane helix</keyword>
<feature type="transmembrane region" description="Helical" evidence="1">
    <location>
        <begin position="67"/>
        <end position="91"/>
    </location>
</feature>
<proteinExistence type="predicted"/>
<dbReference type="EMBL" id="CAUYUJ010017501">
    <property type="protein sequence ID" value="CAK0875309.1"/>
    <property type="molecule type" value="Genomic_DNA"/>
</dbReference>
<keyword evidence="1" id="KW-0472">Membrane</keyword>
<sequence length="339" mass="38085">MPLRVGDIRKDEDRLLRDDNHSLGHLFRQRERTPLRLSWALRLSLQVEAIFLLVLLTVFLPRWDLRLLCLAAAAAIAGVWVATVAALAAGAVKGKLHSRAHRPPMLFWSWWPVWMCLMCCAAAAAAGALCFYLWGAYLSTYQHLAGLEVYERVDPSIVPGLQIQDAGLVDFEEGVDIDRARGGCLVHGGHTYCVAPILHGGRVLDNLGDAPRFGSYDYFAVGVDCCACPNRDFRCGDWRNPMAHGGVRSRDAESRPFYRLAVDEWAATYEKKLGYPIFFDWVDDPVYLDGPPHVCQPGVCLARSASGTARSLRWLSVHRLRRIEGLRWWTSTRWRGHAS</sequence>
<keyword evidence="3" id="KW-1185">Reference proteome</keyword>
<evidence type="ECO:0000256" key="1">
    <source>
        <dbReference type="SAM" id="Phobius"/>
    </source>
</evidence>
<gene>
    <name evidence="2" type="ORF">PCOR1329_LOCUS60005</name>
</gene>
<protein>
    <submittedName>
        <fullName evidence="2">Uncharacterized protein</fullName>
    </submittedName>
</protein>
<evidence type="ECO:0000313" key="3">
    <source>
        <dbReference type="Proteomes" id="UP001189429"/>
    </source>
</evidence>
<name>A0ABN9VSM5_9DINO</name>